<dbReference type="PANTHER" id="PTHR43877:SF1">
    <property type="entry name" value="ACETYLTRANSFERASE"/>
    <property type="match status" value="1"/>
</dbReference>
<dbReference type="PROSITE" id="PS51186">
    <property type="entry name" value="GNAT"/>
    <property type="match status" value="1"/>
</dbReference>
<evidence type="ECO:0000256" key="2">
    <source>
        <dbReference type="ARBA" id="ARBA00023315"/>
    </source>
</evidence>
<comment type="caution">
    <text evidence="4">The sequence shown here is derived from an EMBL/GenBank/DDBJ whole genome shotgun (WGS) entry which is preliminary data.</text>
</comment>
<dbReference type="CDD" id="cd04301">
    <property type="entry name" value="NAT_SF"/>
    <property type="match status" value="1"/>
</dbReference>
<dbReference type="Gene3D" id="3.40.630.30">
    <property type="match status" value="1"/>
</dbReference>
<dbReference type="Proteomes" id="UP000033514">
    <property type="component" value="Unassembled WGS sequence"/>
</dbReference>
<proteinExistence type="predicted"/>
<accession>A0A0F5L6Z8</accession>
<dbReference type="STRING" id="361041.VW35_13485"/>
<gene>
    <name evidence="4" type="ORF">VW35_13485</name>
</gene>
<organism evidence="4 5">
    <name type="scientific">Devosia soli</name>
    <dbReference type="NCBI Taxonomy" id="361041"/>
    <lineage>
        <taxon>Bacteria</taxon>
        <taxon>Pseudomonadati</taxon>
        <taxon>Pseudomonadota</taxon>
        <taxon>Alphaproteobacteria</taxon>
        <taxon>Hyphomicrobiales</taxon>
        <taxon>Devosiaceae</taxon>
        <taxon>Devosia</taxon>
    </lineage>
</organism>
<dbReference type="InterPro" id="IPR050832">
    <property type="entry name" value="Bact_Acetyltransf"/>
</dbReference>
<dbReference type="GO" id="GO:0016747">
    <property type="term" value="F:acyltransferase activity, transferring groups other than amino-acyl groups"/>
    <property type="evidence" value="ECO:0007669"/>
    <property type="project" value="InterPro"/>
</dbReference>
<evidence type="ECO:0000256" key="1">
    <source>
        <dbReference type="ARBA" id="ARBA00022679"/>
    </source>
</evidence>
<dbReference type="RefSeq" id="WP_046143565.1">
    <property type="nucleotide sequence ID" value="NZ_LAJG01000023.1"/>
</dbReference>
<keyword evidence="2" id="KW-0012">Acyltransferase</keyword>
<dbReference type="OrthoDB" id="118633at2"/>
<dbReference type="Pfam" id="PF00583">
    <property type="entry name" value="Acetyltransf_1"/>
    <property type="match status" value="1"/>
</dbReference>
<dbReference type="AlphaFoldDB" id="A0A0F5L6Z8"/>
<evidence type="ECO:0000259" key="3">
    <source>
        <dbReference type="PROSITE" id="PS51186"/>
    </source>
</evidence>
<evidence type="ECO:0000313" key="4">
    <source>
        <dbReference type="EMBL" id="KKB78108.1"/>
    </source>
</evidence>
<dbReference type="PANTHER" id="PTHR43877">
    <property type="entry name" value="AMINOALKYLPHOSPHONATE N-ACETYLTRANSFERASE-RELATED-RELATED"/>
    <property type="match status" value="1"/>
</dbReference>
<dbReference type="SUPFAM" id="SSF55729">
    <property type="entry name" value="Acyl-CoA N-acyltransferases (Nat)"/>
    <property type="match status" value="1"/>
</dbReference>
<dbReference type="PATRIC" id="fig|361041.3.peg.2083"/>
<dbReference type="InterPro" id="IPR000182">
    <property type="entry name" value="GNAT_dom"/>
</dbReference>
<reference evidence="4 5" key="1">
    <citation type="submission" date="2015-03" db="EMBL/GenBank/DDBJ databases">
        <authorList>
            <person name="Hassan Y.I."/>
            <person name="Lepp D."/>
            <person name="Zhou T."/>
        </authorList>
    </citation>
    <scope>NUCLEOTIDE SEQUENCE [LARGE SCALE GENOMIC DNA]</scope>
    <source>
        <strain evidence="4 5">GH2-10</strain>
    </source>
</reference>
<keyword evidence="5" id="KW-1185">Reference proteome</keyword>
<sequence length="193" mass="21391">MVLSLRQARKSDAAEIALLVNIAVHGNMARGWAHDEEAEGTYDPLEVGRLEMLKDDVFGWRNATMAEDDGEIAGMLLGYRKPDEKQGVPVDIWAPLKPIQELEEEANGRFFISMLGVHKHWRGKGAGSLLLDDADKRAAKTLANGQALIVEDANEGARKLYERRGFSVTQSRPMVPFPGVSPHGSEWLLMVKE</sequence>
<evidence type="ECO:0000313" key="5">
    <source>
        <dbReference type="Proteomes" id="UP000033514"/>
    </source>
</evidence>
<dbReference type="InterPro" id="IPR016181">
    <property type="entry name" value="Acyl_CoA_acyltransferase"/>
</dbReference>
<feature type="domain" description="N-acetyltransferase" evidence="3">
    <location>
        <begin position="3"/>
        <end position="193"/>
    </location>
</feature>
<dbReference type="EMBL" id="LAJG01000023">
    <property type="protein sequence ID" value="KKB78108.1"/>
    <property type="molecule type" value="Genomic_DNA"/>
</dbReference>
<keyword evidence="1" id="KW-0808">Transferase</keyword>
<name>A0A0F5L6Z8_9HYPH</name>
<protein>
    <recommendedName>
        <fullName evidence="3">N-acetyltransferase domain-containing protein</fullName>
    </recommendedName>
</protein>